<comment type="catalytic activity">
    <reaction evidence="7">
        <text>UDP-sugar + H2O = UMP + alpha-D-aldose 1-phosphate.</text>
        <dbReference type="EC" id="3.6.1.45"/>
    </reaction>
</comment>
<comment type="subunit">
    <text evidence="3">Homodimer.</text>
</comment>
<name>A0A9N9WSJ6_9DIPT</name>
<evidence type="ECO:0000256" key="3">
    <source>
        <dbReference type="ARBA" id="ARBA00011738"/>
    </source>
</evidence>
<dbReference type="GO" id="GO:0005737">
    <property type="term" value="C:cytoplasm"/>
    <property type="evidence" value="ECO:0007669"/>
    <property type="project" value="UniProtKB-SubCell"/>
</dbReference>
<feature type="domain" description="Nudix hydrolase" evidence="12">
    <location>
        <begin position="39"/>
        <end position="197"/>
    </location>
</feature>
<evidence type="ECO:0000313" key="13">
    <source>
        <dbReference type="EMBL" id="CAG9807405.1"/>
    </source>
</evidence>
<dbReference type="OrthoDB" id="10249920at2759"/>
<evidence type="ECO:0000256" key="1">
    <source>
        <dbReference type="ARBA" id="ARBA00001946"/>
    </source>
</evidence>
<dbReference type="Proteomes" id="UP001153620">
    <property type="component" value="Chromosome 3"/>
</dbReference>
<accession>A0A9N9WSJ6</accession>
<dbReference type="FunFam" id="3.90.79.10:FF:000035">
    <property type="entry name" value="Uridine diphosphate glucose pyrophosphatase"/>
    <property type="match status" value="1"/>
</dbReference>
<dbReference type="AlphaFoldDB" id="A0A9N9WSJ6"/>
<gene>
    <name evidence="13" type="ORF">CHIRRI_LOCUS10254</name>
</gene>
<reference evidence="13" key="2">
    <citation type="submission" date="2022-10" db="EMBL/GenBank/DDBJ databases">
        <authorList>
            <consortium name="ENA_rothamsted_submissions"/>
            <consortium name="culmorum"/>
            <person name="King R."/>
        </authorList>
    </citation>
    <scope>NUCLEOTIDE SEQUENCE</scope>
</reference>
<evidence type="ECO:0000256" key="2">
    <source>
        <dbReference type="ARBA" id="ARBA00004496"/>
    </source>
</evidence>
<dbReference type="GO" id="GO:0006753">
    <property type="term" value="P:nucleoside phosphate metabolic process"/>
    <property type="evidence" value="ECO:0007669"/>
    <property type="project" value="TreeGrafter"/>
</dbReference>
<evidence type="ECO:0000313" key="14">
    <source>
        <dbReference type="Proteomes" id="UP001153620"/>
    </source>
</evidence>
<dbReference type="PANTHER" id="PTHR11839">
    <property type="entry name" value="UDP/ADP-SUGAR PYROPHOSPHATASE"/>
    <property type="match status" value="1"/>
</dbReference>
<keyword evidence="6" id="KW-0460">Magnesium</keyword>
<dbReference type="InterPro" id="IPR004385">
    <property type="entry name" value="NDP_pyrophosphatase"/>
</dbReference>
<dbReference type="PANTHER" id="PTHR11839:SF15">
    <property type="entry name" value="URIDINE DIPHOSPHATE GLUCOSE PYROPHOSPHATASE NUDT14"/>
    <property type="match status" value="1"/>
</dbReference>
<evidence type="ECO:0000256" key="8">
    <source>
        <dbReference type="ARBA" id="ARBA00054674"/>
    </source>
</evidence>
<dbReference type="EMBL" id="OU895879">
    <property type="protein sequence ID" value="CAG9807405.1"/>
    <property type="molecule type" value="Genomic_DNA"/>
</dbReference>
<comment type="cofactor">
    <cofactor evidence="1">
        <name>Mg(2+)</name>
        <dbReference type="ChEBI" id="CHEBI:18420"/>
    </cofactor>
</comment>
<evidence type="ECO:0000256" key="9">
    <source>
        <dbReference type="ARBA" id="ARBA00066480"/>
    </source>
</evidence>
<organism evidence="13 14">
    <name type="scientific">Chironomus riparius</name>
    <dbReference type="NCBI Taxonomy" id="315576"/>
    <lineage>
        <taxon>Eukaryota</taxon>
        <taxon>Metazoa</taxon>
        <taxon>Ecdysozoa</taxon>
        <taxon>Arthropoda</taxon>
        <taxon>Hexapoda</taxon>
        <taxon>Insecta</taxon>
        <taxon>Pterygota</taxon>
        <taxon>Neoptera</taxon>
        <taxon>Endopterygota</taxon>
        <taxon>Diptera</taxon>
        <taxon>Nematocera</taxon>
        <taxon>Chironomoidea</taxon>
        <taxon>Chironomidae</taxon>
        <taxon>Chironominae</taxon>
        <taxon>Chironomus</taxon>
    </lineage>
</organism>
<dbReference type="GO" id="GO:0019693">
    <property type="term" value="P:ribose phosphate metabolic process"/>
    <property type="evidence" value="ECO:0007669"/>
    <property type="project" value="TreeGrafter"/>
</dbReference>
<reference evidence="13" key="1">
    <citation type="submission" date="2022-01" db="EMBL/GenBank/DDBJ databases">
        <authorList>
            <person name="King R."/>
        </authorList>
    </citation>
    <scope>NUCLEOTIDE SEQUENCE</scope>
</reference>
<comment type="function">
    <text evidence="8">Hydrolyzes UDP-glucose to glucose 1-phosphate and UMP and ADP-ribose to ribose 5-phosphate and AMP. The physiological substrate is probably UDP-glucose. Poor activity on other substrates such as ADP-glucose, CDP-glucose, GDP-glucose and GDP-mannose.</text>
</comment>
<sequence>MDSVENIRVGTLPPDSPYMKPFRLYYVQNGKEKNWDLIRAHDSVAIIVFNKTRNVLIAVKQFRPAVYYGLVAEEYEKTGKVDLQKFPPKDAITMELCAGIIDKDLPTNEIAREELIEECGYDVPVERIEEVMQFRSGVGTTGSLQTLYYCEVTDSDKVEGSGGGIGDEIIEVVDIPLDEAREIIKQGTKHTSPPGFLFGILWFLTNKASKL</sequence>
<keyword evidence="5" id="KW-0378">Hydrolase</keyword>
<dbReference type="Gene3D" id="3.90.79.10">
    <property type="entry name" value="Nucleoside Triphosphate Pyrophosphohydrolase"/>
    <property type="match status" value="1"/>
</dbReference>
<dbReference type="SUPFAM" id="SSF55811">
    <property type="entry name" value="Nudix"/>
    <property type="match status" value="1"/>
</dbReference>
<dbReference type="InterPro" id="IPR000086">
    <property type="entry name" value="NUDIX_hydrolase_dom"/>
</dbReference>
<keyword evidence="4" id="KW-0963">Cytoplasm</keyword>
<protein>
    <recommendedName>
        <fullName evidence="10">Uridine diphosphate glucose pyrophosphatase NUDT14</fullName>
        <ecNumber evidence="9">3.6.1.45</ecNumber>
    </recommendedName>
    <alternativeName>
        <fullName evidence="11">Nucleoside diphosphate-linked moiety X motif 14</fullName>
    </alternativeName>
</protein>
<evidence type="ECO:0000259" key="12">
    <source>
        <dbReference type="PROSITE" id="PS51462"/>
    </source>
</evidence>
<comment type="subcellular location">
    <subcellularLocation>
        <location evidence="2">Cytoplasm</location>
    </subcellularLocation>
</comment>
<dbReference type="NCBIfam" id="TIGR00052">
    <property type="entry name" value="nudix-type nucleoside diphosphatase, YffH/AdpP family"/>
    <property type="match status" value="1"/>
</dbReference>
<evidence type="ECO:0000256" key="6">
    <source>
        <dbReference type="ARBA" id="ARBA00022842"/>
    </source>
</evidence>
<dbReference type="EC" id="3.6.1.45" evidence="9"/>
<dbReference type="GO" id="GO:0046872">
    <property type="term" value="F:metal ion binding"/>
    <property type="evidence" value="ECO:0007669"/>
    <property type="project" value="InterPro"/>
</dbReference>
<dbReference type="CDD" id="cd18887">
    <property type="entry name" value="NUDIX_UGPPase_Nudt14"/>
    <property type="match status" value="1"/>
</dbReference>
<dbReference type="InterPro" id="IPR015797">
    <property type="entry name" value="NUDIX_hydrolase-like_dom_sf"/>
</dbReference>
<evidence type="ECO:0000256" key="10">
    <source>
        <dbReference type="ARBA" id="ARBA00071467"/>
    </source>
</evidence>
<dbReference type="PROSITE" id="PS51462">
    <property type="entry name" value="NUDIX"/>
    <property type="match status" value="1"/>
</dbReference>
<evidence type="ECO:0000256" key="5">
    <source>
        <dbReference type="ARBA" id="ARBA00022801"/>
    </source>
</evidence>
<keyword evidence="14" id="KW-1185">Reference proteome</keyword>
<dbReference type="GO" id="GO:0008768">
    <property type="term" value="F:UDP-sugar diphosphatase activity"/>
    <property type="evidence" value="ECO:0007669"/>
    <property type="project" value="UniProtKB-EC"/>
</dbReference>
<evidence type="ECO:0000256" key="4">
    <source>
        <dbReference type="ARBA" id="ARBA00022490"/>
    </source>
</evidence>
<evidence type="ECO:0000256" key="7">
    <source>
        <dbReference type="ARBA" id="ARBA00051086"/>
    </source>
</evidence>
<evidence type="ECO:0000256" key="11">
    <source>
        <dbReference type="ARBA" id="ARBA00080475"/>
    </source>
</evidence>
<proteinExistence type="predicted"/>